<sequence length="64" mass="7315">MESSAHSNPKSPTKADPIPQSTRLIEICKFIQDNQLPLEKFVLGFLQNTMQLWLINKDYGARPD</sequence>
<comment type="caution">
    <text evidence="1">The sequence shown here is derived from an EMBL/GenBank/DDBJ whole genome shotgun (WGS) entry which is preliminary data.</text>
</comment>
<evidence type="ECO:0000313" key="1">
    <source>
        <dbReference type="EMBL" id="KAI7957224.1"/>
    </source>
</evidence>
<gene>
    <name evidence="1" type="ORF">MJO28_004319</name>
</gene>
<dbReference type="EMBL" id="CM045868">
    <property type="protein sequence ID" value="KAI7957224.1"/>
    <property type="molecule type" value="Genomic_DNA"/>
</dbReference>
<organism evidence="1 2">
    <name type="scientific">Puccinia striiformis f. sp. tritici</name>
    <dbReference type="NCBI Taxonomy" id="168172"/>
    <lineage>
        <taxon>Eukaryota</taxon>
        <taxon>Fungi</taxon>
        <taxon>Dikarya</taxon>
        <taxon>Basidiomycota</taxon>
        <taxon>Pucciniomycotina</taxon>
        <taxon>Pucciniomycetes</taxon>
        <taxon>Pucciniales</taxon>
        <taxon>Pucciniaceae</taxon>
        <taxon>Puccinia</taxon>
    </lineage>
</organism>
<keyword evidence="2" id="KW-1185">Reference proteome</keyword>
<reference evidence="2" key="1">
    <citation type="journal article" date="2018" name="BMC Genomics">
        <title>Genomic insights into host adaptation between the wheat stripe rust pathogen (Puccinia striiformis f. sp. tritici) and the barley stripe rust pathogen (Puccinia striiformis f. sp. hordei).</title>
        <authorList>
            <person name="Xia C."/>
            <person name="Wang M."/>
            <person name="Yin C."/>
            <person name="Cornejo O.E."/>
            <person name="Hulbert S.H."/>
            <person name="Chen X."/>
        </authorList>
    </citation>
    <scope>NUCLEOTIDE SEQUENCE [LARGE SCALE GENOMIC DNA]</scope>
    <source>
        <strain evidence="2">93-210</strain>
    </source>
</reference>
<dbReference type="Proteomes" id="UP001060170">
    <property type="component" value="Chromosome 4"/>
</dbReference>
<reference evidence="1 2" key="3">
    <citation type="journal article" date="2022" name="Microbiol. Spectr.">
        <title>Folding features and dynamics of 3D genome architecture in plant fungal pathogens.</title>
        <authorList>
            <person name="Xia C."/>
        </authorList>
    </citation>
    <scope>NUCLEOTIDE SEQUENCE [LARGE SCALE GENOMIC DNA]</scope>
    <source>
        <strain evidence="1 2">93-210</strain>
    </source>
</reference>
<evidence type="ECO:0000313" key="2">
    <source>
        <dbReference type="Proteomes" id="UP001060170"/>
    </source>
</evidence>
<proteinExistence type="predicted"/>
<protein>
    <submittedName>
        <fullName evidence="1">Uncharacterized protein</fullName>
    </submittedName>
</protein>
<name>A0ACC0EQW7_9BASI</name>
<accession>A0ACC0EQW7</accession>
<reference evidence="2" key="2">
    <citation type="journal article" date="2018" name="Mol. Plant Microbe Interact.">
        <title>Genome sequence resources for the wheat stripe rust pathogen (Puccinia striiformis f. sp. tritici) and the barley stripe rust pathogen (Puccinia striiformis f. sp. hordei).</title>
        <authorList>
            <person name="Xia C."/>
            <person name="Wang M."/>
            <person name="Yin C."/>
            <person name="Cornejo O.E."/>
            <person name="Hulbert S.H."/>
            <person name="Chen X."/>
        </authorList>
    </citation>
    <scope>NUCLEOTIDE SEQUENCE [LARGE SCALE GENOMIC DNA]</scope>
    <source>
        <strain evidence="2">93-210</strain>
    </source>
</reference>